<evidence type="ECO:0000256" key="6">
    <source>
        <dbReference type="ARBA" id="ARBA00022705"/>
    </source>
</evidence>
<dbReference type="Gene3D" id="3.30.70.370">
    <property type="match status" value="1"/>
</dbReference>
<organism evidence="20 21">
    <name type="scientific">Abyssobacteria bacterium (strain SURF_5)</name>
    <dbReference type="NCBI Taxonomy" id="2093360"/>
    <lineage>
        <taxon>Bacteria</taxon>
        <taxon>Pseudomonadati</taxon>
        <taxon>Candidatus Hydrogenedentota</taxon>
        <taxon>Candidatus Abyssobacteria</taxon>
    </lineage>
</organism>
<evidence type="ECO:0000256" key="2">
    <source>
        <dbReference type="ARBA" id="ARBA00012417"/>
    </source>
</evidence>
<evidence type="ECO:0000256" key="9">
    <source>
        <dbReference type="ARBA" id="ARBA00022801"/>
    </source>
</evidence>
<dbReference type="AlphaFoldDB" id="A0A3A4P6X8"/>
<dbReference type="CDD" id="cd08637">
    <property type="entry name" value="DNA_pol_A_pol_I_C"/>
    <property type="match status" value="1"/>
</dbReference>
<evidence type="ECO:0000256" key="3">
    <source>
        <dbReference type="ARBA" id="ARBA00020311"/>
    </source>
</evidence>
<dbReference type="InterPro" id="IPR012337">
    <property type="entry name" value="RNaseH-like_sf"/>
</dbReference>
<dbReference type="CDD" id="cd06139">
    <property type="entry name" value="DNA_polA_I_Ecoli_like_exo"/>
    <property type="match status" value="1"/>
</dbReference>
<dbReference type="GO" id="GO:0008408">
    <property type="term" value="F:3'-5' exonuclease activity"/>
    <property type="evidence" value="ECO:0007669"/>
    <property type="project" value="UniProtKB-UniRule"/>
</dbReference>
<dbReference type="FunFam" id="1.20.1060.10:FF:000001">
    <property type="entry name" value="DNA polymerase I"/>
    <property type="match status" value="1"/>
</dbReference>
<dbReference type="PROSITE" id="PS00447">
    <property type="entry name" value="DNA_POLYMERASE_A"/>
    <property type="match status" value="1"/>
</dbReference>
<dbReference type="Pfam" id="PF01612">
    <property type="entry name" value="DNA_pol_A_exo1"/>
    <property type="match status" value="1"/>
</dbReference>
<dbReference type="SUPFAM" id="SSF53098">
    <property type="entry name" value="Ribonuclease H-like"/>
    <property type="match status" value="1"/>
</dbReference>
<evidence type="ECO:0000256" key="15">
    <source>
        <dbReference type="NCBIfam" id="TIGR00593"/>
    </source>
</evidence>
<dbReference type="InterPro" id="IPR029060">
    <property type="entry name" value="PIN-like_dom_sf"/>
</dbReference>
<evidence type="ECO:0000256" key="16">
    <source>
        <dbReference type="RuleBase" id="RU004460"/>
    </source>
</evidence>
<keyword evidence="11 16" id="KW-0239">DNA-directed DNA polymerase</keyword>
<comment type="catalytic activity">
    <reaction evidence="14 16">
        <text>DNA(n) + a 2'-deoxyribonucleoside 5'-triphosphate = DNA(n+1) + diphosphate</text>
        <dbReference type="Rhea" id="RHEA:22508"/>
        <dbReference type="Rhea" id="RHEA-COMP:17339"/>
        <dbReference type="Rhea" id="RHEA-COMP:17340"/>
        <dbReference type="ChEBI" id="CHEBI:33019"/>
        <dbReference type="ChEBI" id="CHEBI:61560"/>
        <dbReference type="ChEBI" id="CHEBI:173112"/>
        <dbReference type="EC" id="2.7.7.7"/>
    </reaction>
</comment>
<sequence length="910" mass="102458">MAEEKKKIYLIDGHSYAYRAFHAIRQLTDSSGLALNAVYGFTRMLLKFLKEEKPEYIAVAFDSPGETFRHEMYDRYKANRAEQPEEMRHQIPLIKEIVDAFNIVAFELQGYEADDLLATLAKKAAARGVETIIVTGDKDMLQLVSDGVKVLNPHRDNFMYDAQAVRERYGVGPEKMHELLAMAGDPIDNVPGVPGIGPKTAAQLLQEYGSLEGIYEHVDKISGPKRRQNLIENKDMAFLSRDLVAINSDVPIEVDIDACKVRKYDVDRLIDLFTRMEFRTLINEVAEAQEDRGADYSIITTEAELDSLMERIRRAGRFTLDFETTSQDPMKAKMVGISISVEPESASYIPVGHSAAAFAALENPAPEGELFPHRPSEQLRLDLVMKKLKSLAEDETIKKNGQNIKYEMVIFARNGIDLKGIEFDTMVASYLLNPSKLSHGLDQLALEFLNYRKIPLEKLIGKGNAQRSLDSVSVKEVSAYSCEDADVTLRLQGVLDPLLKEKGLYDLFKKVEIPLIRVLAKMELSGVCVDVDIFRALSARLAEQLQQLELEIYQLAGCEFNINSTQQLAKILFETLKLPAGKRTKTGYSTDVAILEKLAVDHECPRKVLDYRVLSKLKSTYIDTLPNLVNPQTGRIHTSFNQTVTATGRLSSSDPNLQNIPIRSGMGQEIRRAFIPCAEGNVIMSADYSQIELRILAHLSQDEELVRAFKEGIDIHDQTSSKIFQVPVDQVTGEMRRRAKIANYGILYGISAAKLAADIGIKLDEARDFIEMYFRVFPQVKRYVDSIIEEARRAGFVTTILNRRRYIPDINSQNFGVRRFAERTAVNTPIQGSAADLIKLAMIEIDRHVSALGLRAEMTLQVHDELVFDVPADEVDRLRETVKQIMETAYPMSVPIVADVRTGRNWLEAH</sequence>
<evidence type="ECO:0000259" key="17">
    <source>
        <dbReference type="SMART" id="SM00474"/>
    </source>
</evidence>
<dbReference type="FunFam" id="1.10.150.20:FF:000003">
    <property type="entry name" value="DNA polymerase I"/>
    <property type="match status" value="1"/>
</dbReference>
<dbReference type="GO" id="GO:0008409">
    <property type="term" value="F:5'-3' exonuclease activity"/>
    <property type="evidence" value="ECO:0007669"/>
    <property type="project" value="UniProtKB-UniRule"/>
</dbReference>
<keyword evidence="9 16" id="KW-0378">Hydrolase</keyword>
<gene>
    <name evidence="16 20" type="primary">polA</name>
    <name evidence="20" type="ORF">C4520_05900</name>
</gene>
<dbReference type="Gene3D" id="1.10.150.20">
    <property type="entry name" value="5' to 3' exonuclease, C-terminal subdomain"/>
    <property type="match status" value="2"/>
</dbReference>
<dbReference type="GO" id="GO:0003677">
    <property type="term" value="F:DNA binding"/>
    <property type="evidence" value="ECO:0007669"/>
    <property type="project" value="UniProtKB-UniRule"/>
</dbReference>
<evidence type="ECO:0000256" key="14">
    <source>
        <dbReference type="ARBA" id="ARBA00049244"/>
    </source>
</evidence>
<evidence type="ECO:0000313" key="20">
    <source>
        <dbReference type="EMBL" id="RJP23621.1"/>
    </source>
</evidence>
<dbReference type="CDD" id="cd09859">
    <property type="entry name" value="PIN_53EXO"/>
    <property type="match status" value="1"/>
</dbReference>
<dbReference type="SUPFAM" id="SSF56672">
    <property type="entry name" value="DNA/RNA polymerases"/>
    <property type="match status" value="1"/>
</dbReference>
<dbReference type="PANTHER" id="PTHR10133:SF27">
    <property type="entry name" value="DNA POLYMERASE NU"/>
    <property type="match status" value="1"/>
</dbReference>
<dbReference type="InterPro" id="IPR002562">
    <property type="entry name" value="3'-5'_exonuclease_dom"/>
</dbReference>
<dbReference type="InterPro" id="IPR008918">
    <property type="entry name" value="HhH2"/>
</dbReference>
<dbReference type="GO" id="GO:0003887">
    <property type="term" value="F:DNA-directed DNA polymerase activity"/>
    <property type="evidence" value="ECO:0007669"/>
    <property type="project" value="UniProtKB-UniRule"/>
</dbReference>
<evidence type="ECO:0000256" key="13">
    <source>
        <dbReference type="ARBA" id="ARBA00023204"/>
    </source>
</evidence>
<evidence type="ECO:0000256" key="10">
    <source>
        <dbReference type="ARBA" id="ARBA00022839"/>
    </source>
</evidence>
<evidence type="ECO:0000256" key="11">
    <source>
        <dbReference type="ARBA" id="ARBA00022932"/>
    </source>
</evidence>
<evidence type="ECO:0000259" key="19">
    <source>
        <dbReference type="SMART" id="SM00482"/>
    </source>
</evidence>
<proteinExistence type="inferred from homology"/>
<keyword evidence="5 16" id="KW-0548">Nucleotidyltransferase</keyword>
<comment type="function">
    <text evidence="16">In addition to polymerase activity, this DNA polymerase exhibits 3'-5' and 5'-3' exonuclease activity.</text>
</comment>
<dbReference type="GO" id="GO:0006261">
    <property type="term" value="P:DNA-templated DNA replication"/>
    <property type="evidence" value="ECO:0007669"/>
    <property type="project" value="UniProtKB-UniRule"/>
</dbReference>
<protein>
    <recommendedName>
        <fullName evidence="3 15">DNA polymerase I</fullName>
        <ecNumber evidence="2 15">2.7.7.7</ecNumber>
    </recommendedName>
</protein>
<feature type="domain" description="5'-3' exonuclease" evidence="18">
    <location>
        <begin position="6"/>
        <end position="262"/>
    </location>
</feature>
<dbReference type="Gene3D" id="1.20.1060.10">
    <property type="entry name" value="Taq DNA Polymerase, Chain T, domain 4"/>
    <property type="match status" value="1"/>
</dbReference>
<comment type="caution">
    <text evidence="20">The sequence shown here is derived from an EMBL/GenBank/DDBJ whole genome shotgun (WGS) entry which is preliminary data.</text>
</comment>
<dbReference type="InterPro" id="IPR036397">
    <property type="entry name" value="RNaseH_sf"/>
</dbReference>
<dbReference type="Pfam" id="PF01367">
    <property type="entry name" value="5_3_exonuc"/>
    <property type="match status" value="1"/>
</dbReference>
<dbReference type="SUPFAM" id="SSF88723">
    <property type="entry name" value="PIN domain-like"/>
    <property type="match status" value="1"/>
</dbReference>
<dbReference type="Pfam" id="PF02739">
    <property type="entry name" value="5_3_exonuc_N"/>
    <property type="match status" value="1"/>
</dbReference>
<reference evidence="20 21" key="1">
    <citation type="journal article" date="2017" name="ISME J.">
        <title>Energy and carbon metabolisms in a deep terrestrial subsurface fluid microbial community.</title>
        <authorList>
            <person name="Momper L."/>
            <person name="Jungbluth S.P."/>
            <person name="Lee M.D."/>
            <person name="Amend J.P."/>
        </authorList>
    </citation>
    <scope>NUCLEOTIDE SEQUENCE [LARGE SCALE GENOMIC DNA]</scope>
    <source>
        <strain evidence="20">SURF_5</strain>
    </source>
</reference>
<dbReference type="PRINTS" id="PR00868">
    <property type="entry name" value="DNAPOLI"/>
</dbReference>
<dbReference type="Gene3D" id="3.40.50.1010">
    <property type="entry name" value="5'-nuclease"/>
    <property type="match status" value="1"/>
</dbReference>
<dbReference type="SUPFAM" id="SSF47807">
    <property type="entry name" value="5' to 3' exonuclease, C-terminal subdomain"/>
    <property type="match status" value="1"/>
</dbReference>
<dbReference type="FunFam" id="1.10.150.20:FF:000002">
    <property type="entry name" value="DNA polymerase I"/>
    <property type="match status" value="1"/>
</dbReference>
<dbReference type="Pfam" id="PF00476">
    <property type="entry name" value="DNA_pol_A"/>
    <property type="match status" value="1"/>
</dbReference>
<dbReference type="NCBIfam" id="NF004397">
    <property type="entry name" value="PRK05755.1"/>
    <property type="match status" value="1"/>
</dbReference>
<dbReference type="InterPro" id="IPR002298">
    <property type="entry name" value="DNA_polymerase_A"/>
</dbReference>
<dbReference type="InterPro" id="IPR020046">
    <property type="entry name" value="5-3_exonucl_a-hlix_arch_N"/>
</dbReference>
<dbReference type="InterPro" id="IPR020045">
    <property type="entry name" value="DNA_polI_H3TH"/>
</dbReference>
<dbReference type="Gene3D" id="3.30.420.10">
    <property type="entry name" value="Ribonuclease H-like superfamily/Ribonuclease H"/>
    <property type="match status" value="1"/>
</dbReference>
<evidence type="ECO:0000256" key="5">
    <source>
        <dbReference type="ARBA" id="ARBA00022695"/>
    </source>
</evidence>
<dbReference type="InterPro" id="IPR043502">
    <property type="entry name" value="DNA/RNA_pol_sf"/>
</dbReference>
<dbReference type="SMART" id="SM00474">
    <property type="entry name" value="35EXOc"/>
    <property type="match status" value="1"/>
</dbReference>
<feature type="domain" description="3'-5' exonuclease" evidence="17">
    <location>
        <begin position="296"/>
        <end position="500"/>
    </location>
</feature>
<evidence type="ECO:0000259" key="18">
    <source>
        <dbReference type="SMART" id="SM00475"/>
    </source>
</evidence>
<dbReference type="InterPro" id="IPR018320">
    <property type="entry name" value="DNA_polymerase_1"/>
</dbReference>
<keyword evidence="10 16" id="KW-0269">Exonuclease</keyword>
<dbReference type="EC" id="2.7.7.7" evidence="2 15"/>
<name>A0A3A4P6X8_ABYX5</name>
<comment type="similarity">
    <text evidence="1 16">Belongs to the DNA polymerase type-A family.</text>
</comment>
<dbReference type="InterPro" id="IPR001098">
    <property type="entry name" value="DNA-dir_DNA_pol_A_palm_dom"/>
</dbReference>
<dbReference type="SMART" id="SM00279">
    <property type="entry name" value="HhH2"/>
    <property type="match status" value="1"/>
</dbReference>
<dbReference type="CDD" id="cd09898">
    <property type="entry name" value="H3TH_53EXO"/>
    <property type="match status" value="1"/>
</dbReference>
<evidence type="ECO:0000256" key="7">
    <source>
        <dbReference type="ARBA" id="ARBA00022722"/>
    </source>
</evidence>
<dbReference type="InterPro" id="IPR002421">
    <property type="entry name" value="5-3_exonuclease"/>
</dbReference>
<keyword evidence="12 16" id="KW-0238">DNA-binding</keyword>
<feature type="domain" description="DNA-directed DNA polymerase family A palm" evidence="19">
    <location>
        <begin position="667"/>
        <end position="874"/>
    </location>
</feature>
<keyword evidence="8 16" id="KW-0227">DNA damage</keyword>
<dbReference type="EMBL" id="QZKU01000044">
    <property type="protein sequence ID" value="RJP23621.1"/>
    <property type="molecule type" value="Genomic_DNA"/>
</dbReference>
<accession>A0A3A4P6X8</accession>
<keyword evidence="4 16" id="KW-0808">Transferase</keyword>
<dbReference type="SMART" id="SM00475">
    <property type="entry name" value="53EXOc"/>
    <property type="match status" value="1"/>
</dbReference>
<evidence type="ECO:0000313" key="21">
    <source>
        <dbReference type="Proteomes" id="UP000265882"/>
    </source>
</evidence>
<dbReference type="SMART" id="SM00482">
    <property type="entry name" value="POLAc"/>
    <property type="match status" value="1"/>
</dbReference>
<keyword evidence="13 16" id="KW-0234">DNA repair</keyword>
<keyword evidence="6 16" id="KW-0235">DNA replication</keyword>
<dbReference type="InterPro" id="IPR019760">
    <property type="entry name" value="DNA-dir_DNA_pol_A_CS"/>
</dbReference>
<evidence type="ECO:0000256" key="12">
    <source>
        <dbReference type="ARBA" id="ARBA00023125"/>
    </source>
</evidence>
<keyword evidence="7" id="KW-0540">Nuclease</keyword>
<evidence type="ECO:0000256" key="1">
    <source>
        <dbReference type="ARBA" id="ARBA00007705"/>
    </source>
</evidence>
<dbReference type="InterPro" id="IPR036279">
    <property type="entry name" value="5-3_exonuclease_C_sf"/>
</dbReference>
<evidence type="ECO:0000256" key="8">
    <source>
        <dbReference type="ARBA" id="ARBA00022763"/>
    </source>
</evidence>
<dbReference type="Proteomes" id="UP000265882">
    <property type="component" value="Unassembled WGS sequence"/>
</dbReference>
<evidence type="ECO:0000256" key="4">
    <source>
        <dbReference type="ARBA" id="ARBA00022679"/>
    </source>
</evidence>
<dbReference type="PANTHER" id="PTHR10133">
    <property type="entry name" value="DNA POLYMERASE I"/>
    <property type="match status" value="1"/>
</dbReference>
<dbReference type="GO" id="GO:0006302">
    <property type="term" value="P:double-strand break repair"/>
    <property type="evidence" value="ECO:0007669"/>
    <property type="project" value="TreeGrafter"/>
</dbReference>
<dbReference type="NCBIfam" id="TIGR00593">
    <property type="entry name" value="pola"/>
    <property type="match status" value="1"/>
</dbReference>
<dbReference type="FunFam" id="3.40.50.1010:FF:000001">
    <property type="entry name" value="DNA polymerase I"/>
    <property type="match status" value="1"/>
</dbReference>